<keyword evidence="4" id="KW-0067">ATP-binding</keyword>
<dbReference type="AlphaFoldDB" id="C6CBH2"/>
<dbReference type="PROSITE" id="PS00211">
    <property type="entry name" value="ABC_TRANSPORTER_1"/>
    <property type="match status" value="2"/>
</dbReference>
<dbReference type="GO" id="GO:0005524">
    <property type="term" value="F:ATP binding"/>
    <property type="evidence" value="ECO:0007669"/>
    <property type="project" value="UniProtKB-KW"/>
</dbReference>
<dbReference type="eggNOG" id="COG4172">
    <property type="taxonomic scope" value="Bacteria"/>
</dbReference>
<dbReference type="InterPro" id="IPR050319">
    <property type="entry name" value="ABC_transp_ATP-bind"/>
</dbReference>
<comment type="similarity">
    <text evidence="1">Belongs to the ABC transporter superfamily.</text>
</comment>
<dbReference type="InterPro" id="IPR013563">
    <property type="entry name" value="Oligopep_ABC_C"/>
</dbReference>
<dbReference type="NCBIfam" id="NF008453">
    <property type="entry name" value="PRK11308.1"/>
    <property type="match status" value="2"/>
</dbReference>
<keyword evidence="7" id="KW-1185">Reference proteome</keyword>
<feature type="domain" description="ABC transporter" evidence="5">
    <location>
        <begin position="25"/>
        <end position="274"/>
    </location>
</feature>
<sequence>MHKHDAAIPADATAPTKTAAPVLAVRDYSLDYTLPDGSHLPVLRDITLHVNRGEVMGLVGESGSGKTTLGWAIMRWLAGNAVERTGEIHLGALNLRTLAMDKLHALRGGKLGMIFQDPSASLNPTLTLGEQVTEVLRRHRRLNAREAQQYAETLLRDVDLKHPAQMMQRYPHQVSGGEKQRILIATAFACQPDCLIFDEPTTALDVISSAQILALFERLREETGVAALYISHDLALVSRVTDRICVLEKGRIVERAQSGQLFSAPQHQYTRRLIAAVPNPSLRLLDETAPSPHPLLTLSDITIQYGHHRLLDKLLRRQPNHTRAANAVSLTVHEGEILGIVGESGSGKSTLAKAVTGLVPFTGELDFRGYSLFGRAQMDKDYRRRVQMIFQHPDASLNPRRRIGDIIARPLRLYGLPNGETEAQAVARLLEEVRLPASMASRYPHELSGGQKQRVAIARAFAHPPELVICDEITAALDVSVQATVIELLLELRRRYGTAYLFITHDLNLIQQLAHRIAVMYRGDLLEVLPGHAMTEQAQHPYTRALLSAIPTPDALSPASPSYTE</sequence>
<dbReference type="GO" id="GO:0015833">
    <property type="term" value="P:peptide transport"/>
    <property type="evidence" value="ECO:0007669"/>
    <property type="project" value="InterPro"/>
</dbReference>
<dbReference type="CDD" id="cd03257">
    <property type="entry name" value="ABC_NikE_OppD_transporters"/>
    <property type="match status" value="2"/>
</dbReference>
<evidence type="ECO:0000256" key="4">
    <source>
        <dbReference type="ARBA" id="ARBA00022840"/>
    </source>
</evidence>
<dbReference type="STRING" id="579405.Dd703_0950"/>
<dbReference type="InterPro" id="IPR003593">
    <property type="entry name" value="AAA+_ATPase"/>
</dbReference>
<dbReference type="Gene3D" id="3.40.50.300">
    <property type="entry name" value="P-loop containing nucleotide triphosphate hydrolases"/>
    <property type="match status" value="2"/>
</dbReference>
<dbReference type="Proteomes" id="UP000002734">
    <property type="component" value="Chromosome"/>
</dbReference>
<feature type="domain" description="ABC transporter" evidence="5">
    <location>
        <begin position="296"/>
        <end position="547"/>
    </location>
</feature>
<proteinExistence type="inferred from homology"/>
<evidence type="ECO:0000313" key="6">
    <source>
        <dbReference type="EMBL" id="ACS84757.1"/>
    </source>
</evidence>
<dbReference type="SMART" id="SM00382">
    <property type="entry name" value="AAA"/>
    <property type="match status" value="2"/>
</dbReference>
<dbReference type="KEGG" id="dda:Dd703_0950"/>
<protein>
    <submittedName>
        <fullName evidence="6">ABC transporter related</fullName>
    </submittedName>
</protein>
<dbReference type="EMBL" id="CP001654">
    <property type="protein sequence ID" value="ACS84757.1"/>
    <property type="molecule type" value="Genomic_DNA"/>
</dbReference>
<evidence type="ECO:0000256" key="2">
    <source>
        <dbReference type="ARBA" id="ARBA00022448"/>
    </source>
</evidence>
<dbReference type="PANTHER" id="PTHR43776:SF7">
    <property type="entry name" value="D,D-DIPEPTIDE TRANSPORT ATP-BINDING PROTEIN DDPF-RELATED"/>
    <property type="match status" value="1"/>
</dbReference>
<evidence type="ECO:0000256" key="3">
    <source>
        <dbReference type="ARBA" id="ARBA00022741"/>
    </source>
</evidence>
<name>C6CBH2_MUSP7</name>
<dbReference type="Pfam" id="PF00005">
    <property type="entry name" value="ABC_tran"/>
    <property type="match status" value="2"/>
</dbReference>
<reference evidence="6" key="1">
    <citation type="submission" date="2009-06" db="EMBL/GenBank/DDBJ databases">
        <title>Complete sequence of Dickeya dadantii Ech703.</title>
        <authorList>
            <consortium name="US DOE Joint Genome Institute"/>
            <person name="Lucas S."/>
            <person name="Copeland A."/>
            <person name="Lapidus A."/>
            <person name="Glavina del Rio T."/>
            <person name="Dalin E."/>
            <person name="Tice H."/>
            <person name="Bruce D."/>
            <person name="Goodwin L."/>
            <person name="Pitluck S."/>
            <person name="Chertkov O."/>
            <person name="Brettin T."/>
            <person name="Detter J.C."/>
            <person name="Han C."/>
            <person name="Larimer F."/>
            <person name="Land M."/>
            <person name="Hauser L."/>
            <person name="Kyrpides N."/>
            <person name="Mikhailova N."/>
            <person name="Balakrishnan V."/>
            <person name="Glasner J."/>
            <person name="Perna N.T."/>
        </authorList>
    </citation>
    <scope>NUCLEOTIDE SEQUENCE [LARGE SCALE GENOMIC DNA]</scope>
    <source>
        <strain evidence="6">Ech703</strain>
    </source>
</reference>
<dbReference type="GO" id="GO:0055085">
    <property type="term" value="P:transmembrane transport"/>
    <property type="evidence" value="ECO:0007669"/>
    <property type="project" value="UniProtKB-ARBA"/>
</dbReference>
<dbReference type="NCBIfam" id="NF007739">
    <property type="entry name" value="PRK10419.1"/>
    <property type="match status" value="2"/>
</dbReference>
<dbReference type="InterPro" id="IPR017871">
    <property type="entry name" value="ABC_transporter-like_CS"/>
</dbReference>
<evidence type="ECO:0000259" key="5">
    <source>
        <dbReference type="PROSITE" id="PS50893"/>
    </source>
</evidence>
<dbReference type="RefSeq" id="WP_012764575.1">
    <property type="nucleotide sequence ID" value="NC_012880.1"/>
</dbReference>
<evidence type="ECO:0000313" key="7">
    <source>
        <dbReference type="Proteomes" id="UP000002734"/>
    </source>
</evidence>
<dbReference type="SUPFAM" id="SSF52540">
    <property type="entry name" value="P-loop containing nucleoside triphosphate hydrolases"/>
    <property type="match status" value="2"/>
</dbReference>
<gene>
    <name evidence="6" type="ordered locus">Dd703_0950</name>
</gene>
<dbReference type="InterPro" id="IPR003439">
    <property type="entry name" value="ABC_transporter-like_ATP-bd"/>
</dbReference>
<keyword evidence="3" id="KW-0547">Nucleotide-binding</keyword>
<keyword evidence="2" id="KW-0813">Transport</keyword>
<dbReference type="Pfam" id="PF08352">
    <property type="entry name" value="oligo_HPY"/>
    <property type="match status" value="2"/>
</dbReference>
<dbReference type="PANTHER" id="PTHR43776">
    <property type="entry name" value="TRANSPORT ATP-BINDING PROTEIN"/>
    <property type="match status" value="1"/>
</dbReference>
<evidence type="ECO:0000256" key="1">
    <source>
        <dbReference type="ARBA" id="ARBA00005417"/>
    </source>
</evidence>
<dbReference type="GO" id="GO:0016887">
    <property type="term" value="F:ATP hydrolysis activity"/>
    <property type="evidence" value="ECO:0007669"/>
    <property type="project" value="InterPro"/>
</dbReference>
<dbReference type="InterPro" id="IPR027417">
    <property type="entry name" value="P-loop_NTPase"/>
</dbReference>
<accession>C6CBH2</accession>
<dbReference type="HOGENOM" id="CLU_000604_86_2_6"/>
<dbReference type="PROSITE" id="PS50893">
    <property type="entry name" value="ABC_TRANSPORTER_2"/>
    <property type="match status" value="2"/>
</dbReference>
<organism evidence="6 7">
    <name type="scientific">Musicola paradisiaca (strain Ech703)</name>
    <name type="common">Dickeya paradisiaca</name>
    <name type="synonym">Dickeya dadantii</name>
    <dbReference type="NCBI Taxonomy" id="579405"/>
    <lineage>
        <taxon>Bacteria</taxon>
        <taxon>Pseudomonadati</taxon>
        <taxon>Pseudomonadota</taxon>
        <taxon>Gammaproteobacteria</taxon>
        <taxon>Enterobacterales</taxon>
        <taxon>Pectobacteriaceae</taxon>
        <taxon>Musicola</taxon>
    </lineage>
</organism>